<evidence type="ECO:0000256" key="1">
    <source>
        <dbReference type="SAM" id="SignalP"/>
    </source>
</evidence>
<keyword evidence="1" id="KW-0732">Signal</keyword>
<evidence type="ECO:0000313" key="3">
    <source>
        <dbReference type="Proteomes" id="UP000307140"/>
    </source>
</evidence>
<evidence type="ECO:0000313" key="2">
    <source>
        <dbReference type="EMBL" id="TMM31088.1"/>
    </source>
</evidence>
<dbReference type="AlphaFoldDB" id="A0A5S3N6W2"/>
<dbReference type="OrthoDB" id="1433475at2"/>
<feature type="signal peptide" evidence="1">
    <location>
        <begin position="1"/>
        <end position="20"/>
    </location>
</feature>
<dbReference type="RefSeq" id="WP_138534818.1">
    <property type="nucleotide sequence ID" value="NZ_VANR01000002.1"/>
</dbReference>
<keyword evidence="2" id="KW-0378">Hydrolase</keyword>
<keyword evidence="3" id="KW-1185">Reference proteome</keyword>
<gene>
    <name evidence="2" type="ORF">FDT66_03725</name>
</gene>
<feature type="chain" id="PRO_5024283283" evidence="1">
    <location>
        <begin position="21"/>
        <end position="506"/>
    </location>
</feature>
<keyword evidence="2" id="KW-0121">Carboxypeptidase</keyword>
<dbReference type="GO" id="GO:0004180">
    <property type="term" value="F:carboxypeptidase activity"/>
    <property type="evidence" value="ECO:0007669"/>
    <property type="project" value="UniProtKB-KW"/>
</dbReference>
<dbReference type="SUPFAM" id="SSF49464">
    <property type="entry name" value="Carboxypeptidase regulatory domain-like"/>
    <property type="match status" value="1"/>
</dbReference>
<protein>
    <submittedName>
        <fullName evidence="2">Carboxypeptidase-like regulatory domain-containing protein</fullName>
    </submittedName>
</protein>
<dbReference type="PROSITE" id="PS51257">
    <property type="entry name" value="PROKAR_LIPOPROTEIN"/>
    <property type="match status" value="1"/>
</dbReference>
<sequence>MNKKLLIIYGFFLGCIASFSQTISGKVINENSLQPMENVSIATNLKTGTTTDKFGRFSLNLKDVKTVTFSFLGFSSKTIPIDDFKKLNYIIELTEIVNQLNEIQLNIAKISLDSLLSKTTASMKNNYLYESVKQEMYAIDTQKMDFKKLELALKSSSILSKKNKKLAEQELKEFSENIQQKKPEFVTEFKAKTMSKEIYEPKLKKTLTFYKTDTIQGFKKADVGNGLTIKNVTNKLQNIVLKHLSNDKTYKVKSGWFKVEDSLSFKKVLKTNDSLENSNNFSNIKVSNYLMSIKKESVFFNKKNEFNFFDRKYYNHKLEKNEVLGTAKYYVISFEPRKSKAKYTGKIHIDPFDFSIKKIAYQFADGKRGDHINLRLLLGVKFSENKNEVTLFYETNEFGKIYPSYYYETKTSYAYVNRPIKFIENTEEKEKVKFNIKVEVNVSETTEVLLNEPLNIKSSEIKPFKKEDFKKRTTYMSKEEYENSSWKNRAIIKQYLQKYSPKKIPN</sequence>
<accession>A0A5S3N6W2</accession>
<organism evidence="2 3">
    <name type="scientific">Polaribacter aestuariivivens</name>
    <dbReference type="NCBI Taxonomy" id="2304626"/>
    <lineage>
        <taxon>Bacteria</taxon>
        <taxon>Pseudomonadati</taxon>
        <taxon>Bacteroidota</taxon>
        <taxon>Flavobacteriia</taxon>
        <taxon>Flavobacteriales</taxon>
        <taxon>Flavobacteriaceae</taxon>
    </lineage>
</organism>
<dbReference type="Pfam" id="PF13715">
    <property type="entry name" value="CarbopepD_reg_2"/>
    <property type="match status" value="1"/>
</dbReference>
<proteinExistence type="predicted"/>
<dbReference type="Proteomes" id="UP000307140">
    <property type="component" value="Unassembled WGS sequence"/>
</dbReference>
<dbReference type="EMBL" id="VANR01000002">
    <property type="protein sequence ID" value="TMM31088.1"/>
    <property type="molecule type" value="Genomic_DNA"/>
</dbReference>
<name>A0A5S3N6W2_9FLAO</name>
<comment type="caution">
    <text evidence="2">The sequence shown here is derived from an EMBL/GenBank/DDBJ whole genome shotgun (WGS) entry which is preliminary data.</text>
</comment>
<keyword evidence="2" id="KW-0645">Protease</keyword>
<reference evidence="2 3" key="1">
    <citation type="submission" date="2019-05" db="EMBL/GenBank/DDBJ databases">
        <title>Polaribacter aestuariivivens sp. nov., isolated from a tidal flat.</title>
        <authorList>
            <person name="Yoon J.-H."/>
        </authorList>
    </citation>
    <scope>NUCLEOTIDE SEQUENCE [LARGE SCALE GENOMIC DNA]</scope>
    <source>
        <strain evidence="2 3">DBTF-3</strain>
    </source>
</reference>
<dbReference type="InterPro" id="IPR008969">
    <property type="entry name" value="CarboxyPept-like_regulatory"/>
</dbReference>